<accession>A0A0A7V2G7</accession>
<dbReference type="HOGENOM" id="CLU_2985479_0_0_2"/>
<gene>
    <name evidence="1" type="ORF">T478_0066</name>
</gene>
<dbReference type="Proteomes" id="UP000030944">
    <property type="component" value="Chromosome"/>
</dbReference>
<organism evidence="1 2">
    <name type="scientific">Candidatus Nitrosopelagicus brevis</name>
    <dbReference type="NCBI Taxonomy" id="1410606"/>
    <lineage>
        <taxon>Archaea</taxon>
        <taxon>Nitrososphaerota</taxon>
    </lineage>
</organism>
<reference evidence="1 2" key="1">
    <citation type="journal article" date="2015" name="Proc. Natl. Acad. Sci. U.S.A.">
        <title>Genomic and proteomic characterization of "Candidatus Nitrosopelagicus brevis": An ammonia-oxidizing archaeon from the open ocean.</title>
        <authorList>
            <person name="Santoro A.E."/>
            <person name="Dupont C.L."/>
            <person name="Richter R.A."/>
            <person name="Craig M.T."/>
            <person name="Carini P."/>
            <person name="McIlvin M.R."/>
            <person name="Yang Y."/>
            <person name="Orsi W.D."/>
            <person name="Moran D.M."/>
            <person name="Saito M.A."/>
        </authorList>
    </citation>
    <scope>NUCLEOTIDE SEQUENCE [LARGE SCALE GENOMIC DNA]</scope>
    <source>
        <strain evidence="2">V2</strain>
    </source>
</reference>
<evidence type="ECO:0000313" key="2">
    <source>
        <dbReference type="Proteomes" id="UP000030944"/>
    </source>
</evidence>
<sequence length="57" mass="6760">MSYNEIAETFSEYSKGKSSNCQHLIELFQQAMIQMEEEEELLIVEHPRTTIKKPKRD</sequence>
<name>A0A0A7V2G7_9ARCH</name>
<proteinExistence type="predicted"/>
<evidence type="ECO:0000313" key="1">
    <source>
        <dbReference type="EMBL" id="AJA93227.1"/>
    </source>
</evidence>
<dbReference type="KEGG" id="nbv:T478_0066"/>
<dbReference type="GeneID" id="43685766"/>
<protein>
    <submittedName>
        <fullName evidence="1">Uncharacterized protein</fullName>
    </submittedName>
</protein>
<dbReference type="RefSeq" id="WP_160271556.1">
    <property type="nucleotide sequence ID" value="NZ_CP007026.1"/>
</dbReference>
<dbReference type="AlphaFoldDB" id="A0A0A7V2G7"/>
<dbReference type="EMBL" id="CP007026">
    <property type="protein sequence ID" value="AJA93227.1"/>
    <property type="molecule type" value="Genomic_DNA"/>
</dbReference>